<keyword evidence="2" id="KW-1185">Reference proteome</keyword>
<dbReference type="AlphaFoldDB" id="A0A5B0QIQ7"/>
<sequence length="91" mass="10289">MKTLYCSLVIQTTSSIQLVNRSPERITNEIDPDLAGLCILLSWKNKSGSFLSSSTFMIVEGGKKRRSAMYSFMKEYVTQSDVDWTVDRRAG</sequence>
<protein>
    <submittedName>
        <fullName evidence="1">Uncharacterized protein</fullName>
    </submittedName>
</protein>
<comment type="caution">
    <text evidence="1">The sequence shown here is derived from an EMBL/GenBank/DDBJ whole genome shotgun (WGS) entry which is preliminary data.</text>
</comment>
<proteinExistence type="predicted"/>
<gene>
    <name evidence="1" type="ORF">PGT21_019367</name>
</gene>
<organism evidence="1 2">
    <name type="scientific">Puccinia graminis f. sp. tritici</name>
    <dbReference type="NCBI Taxonomy" id="56615"/>
    <lineage>
        <taxon>Eukaryota</taxon>
        <taxon>Fungi</taxon>
        <taxon>Dikarya</taxon>
        <taxon>Basidiomycota</taxon>
        <taxon>Pucciniomycotina</taxon>
        <taxon>Pucciniomycetes</taxon>
        <taxon>Pucciniales</taxon>
        <taxon>Pucciniaceae</taxon>
        <taxon>Puccinia</taxon>
    </lineage>
</organism>
<dbReference type="EMBL" id="VSWC01000015">
    <property type="protein sequence ID" value="KAA1113046.1"/>
    <property type="molecule type" value="Genomic_DNA"/>
</dbReference>
<evidence type="ECO:0000313" key="1">
    <source>
        <dbReference type="EMBL" id="KAA1113046.1"/>
    </source>
</evidence>
<dbReference type="Proteomes" id="UP000324748">
    <property type="component" value="Unassembled WGS sequence"/>
</dbReference>
<evidence type="ECO:0000313" key="2">
    <source>
        <dbReference type="Proteomes" id="UP000324748"/>
    </source>
</evidence>
<reference evidence="1 2" key="1">
    <citation type="submission" date="2019-05" db="EMBL/GenBank/DDBJ databases">
        <title>Emergence of the Ug99 lineage of the wheat stem rust pathogen through somatic hybridization.</title>
        <authorList>
            <person name="Li F."/>
            <person name="Upadhyaya N.M."/>
            <person name="Sperschneider J."/>
            <person name="Matny O."/>
            <person name="Nguyen-Phuc H."/>
            <person name="Mago R."/>
            <person name="Raley C."/>
            <person name="Miller M.E."/>
            <person name="Silverstein K.A.T."/>
            <person name="Henningsen E."/>
            <person name="Hirsch C.D."/>
            <person name="Visser B."/>
            <person name="Pretorius Z.A."/>
            <person name="Steffenson B.J."/>
            <person name="Schwessinger B."/>
            <person name="Dodds P.N."/>
            <person name="Figueroa M."/>
        </authorList>
    </citation>
    <scope>NUCLEOTIDE SEQUENCE [LARGE SCALE GENOMIC DNA]</scope>
    <source>
        <strain evidence="1">21-0</strain>
    </source>
</reference>
<accession>A0A5B0QIQ7</accession>
<name>A0A5B0QIQ7_PUCGR</name>